<dbReference type="Proteomes" id="UP001500630">
    <property type="component" value="Unassembled WGS sequence"/>
</dbReference>
<evidence type="ECO:0000313" key="1">
    <source>
        <dbReference type="EMBL" id="GAA3617239.1"/>
    </source>
</evidence>
<evidence type="ECO:0000313" key="2">
    <source>
        <dbReference type="Proteomes" id="UP001500630"/>
    </source>
</evidence>
<comment type="caution">
    <text evidence="1">The sequence shown here is derived from an EMBL/GenBank/DDBJ whole genome shotgun (WGS) entry which is preliminary data.</text>
</comment>
<keyword evidence="2" id="KW-1185">Reference proteome</keyword>
<reference evidence="2" key="1">
    <citation type="journal article" date="2019" name="Int. J. Syst. Evol. Microbiol.">
        <title>The Global Catalogue of Microorganisms (GCM) 10K type strain sequencing project: providing services to taxonomists for standard genome sequencing and annotation.</title>
        <authorList>
            <consortium name="The Broad Institute Genomics Platform"/>
            <consortium name="The Broad Institute Genome Sequencing Center for Infectious Disease"/>
            <person name="Wu L."/>
            <person name="Ma J."/>
        </authorList>
    </citation>
    <scope>NUCLEOTIDE SEQUENCE [LARGE SCALE GENOMIC DNA]</scope>
    <source>
        <strain evidence="2">JCM 17326</strain>
    </source>
</reference>
<sequence>MRFGLRPPGGSAPLAPRKPPLASLTVAHPLPGYTVGLLEPTPKSAGLRGGGARAVGFGLCLPGGSAPLAPRKPPLASLTVAHPLPGYTVGLLEPTPKSAGLRGGGASGCLSQGLRPLAPETQFGGLVRGFPASVSRA</sequence>
<dbReference type="EMBL" id="BAABDQ010000055">
    <property type="protein sequence ID" value="GAA3617239.1"/>
    <property type="molecule type" value="Genomic_DNA"/>
</dbReference>
<protein>
    <submittedName>
        <fullName evidence="1">Uncharacterized protein</fullName>
    </submittedName>
</protein>
<gene>
    <name evidence="1" type="ORF">GCM10022419_123330</name>
</gene>
<organism evidence="1 2">
    <name type="scientific">Nonomuraea rosea</name>
    <dbReference type="NCBI Taxonomy" id="638574"/>
    <lineage>
        <taxon>Bacteria</taxon>
        <taxon>Bacillati</taxon>
        <taxon>Actinomycetota</taxon>
        <taxon>Actinomycetes</taxon>
        <taxon>Streptosporangiales</taxon>
        <taxon>Streptosporangiaceae</taxon>
        <taxon>Nonomuraea</taxon>
    </lineage>
</organism>
<proteinExistence type="predicted"/>
<name>A0ABP6ZT27_9ACTN</name>
<accession>A0ABP6ZT27</accession>